<protein>
    <submittedName>
        <fullName evidence="2">Uncharacterized protein</fullName>
    </submittedName>
</protein>
<dbReference type="RefSeq" id="WP_149404425.1">
    <property type="nucleotide sequence ID" value="NZ_BIXY01000126.1"/>
</dbReference>
<gene>
    <name evidence="2" type="ORF">KDI_51630</name>
</gene>
<keyword evidence="1" id="KW-0472">Membrane</keyword>
<dbReference type="AlphaFoldDB" id="A0A5A5TKL4"/>
<sequence length="119" mass="12705">MKKAICQGARNTNMPLTDPFAYQGGGLCERGGAVMSKQYDAAPSLPKDVGVQPGQSLPPKTFTLQRALAAAGICAPILFTIGFVMQGFLRTDLHLGCPWSVALSSVVIPFPRSFCFRCP</sequence>
<accession>A0A5A5TKL4</accession>
<name>A0A5A5TKL4_9CHLR</name>
<keyword evidence="3" id="KW-1185">Reference proteome</keyword>
<evidence type="ECO:0000313" key="2">
    <source>
        <dbReference type="EMBL" id="GCF11599.1"/>
    </source>
</evidence>
<dbReference type="Proteomes" id="UP000322530">
    <property type="component" value="Unassembled WGS sequence"/>
</dbReference>
<feature type="transmembrane region" description="Helical" evidence="1">
    <location>
        <begin position="67"/>
        <end position="89"/>
    </location>
</feature>
<dbReference type="EMBL" id="BIXY01000126">
    <property type="protein sequence ID" value="GCF11599.1"/>
    <property type="molecule type" value="Genomic_DNA"/>
</dbReference>
<keyword evidence="1" id="KW-1133">Transmembrane helix</keyword>
<organism evidence="2 3">
    <name type="scientific">Dictyobacter arantiisoli</name>
    <dbReference type="NCBI Taxonomy" id="2014874"/>
    <lineage>
        <taxon>Bacteria</taxon>
        <taxon>Bacillati</taxon>
        <taxon>Chloroflexota</taxon>
        <taxon>Ktedonobacteria</taxon>
        <taxon>Ktedonobacterales</taxon>
        <taxon>Dictyobacteraceae</taxon>
        <taxon>Dictyobacter</taxon>
    </lineage>
</organism>
<comment type="caution">
    <text evidence="2">The sequence shown here is derived from an EMBL/GenBank/DDBJ whole genome shotgun (WGS) entry which is preliminary data.</text>
</comment>
<reference evidence="2 3" key="1">
    <citation type="submission" date="2019-01" db="EMBL/GenBank/DDBJ databases">
        <title>Draft genome sequence of Dictyobacter sp. Uno17.</title>
        <authorList>
            <person name="Wang C.M."/>
            <person name="Zheng Y."/>
            <person name="Sakai Y."/>
            <person name="Abe K."/>
            <person name="Yokota A."/>
            <person name="Yabe S."/>
        </authorList>
    </citation>
    <scope>NUCLEOTIDE SEQUENCE [LARGE SCALE GENOMIC DNA]</scope>
    <source>
        <strain evidence="2 3">Uno17</strain>
    </source>
</reference>
<evidence type="ECO:0000256" key="1">
    <source>
        <dbReference type="SAM" id="Phobius"/>
    </source>
</evidence>
<evidence type="ECO:0000313" key="3">
    <source>
        <dbReference type="Proteomes" id="UP000322530"/>
    </source>
</evidence>
<proteinExistence type="predicted"/>
<keyword evidence="1" id="KW-0812">Transmembrane</keyword>